<evidence type="ECO:0008006" key="4">
    <source>
        <dbReference type="Google" id="ProtNLM"/>
    </source>
</evidence>
<dbReference type="SUPFAM" id="SSF49899">
    <property type="entry name" value="Concanavalin A-like lectins/glucanases"/>
    <property type="match status" value="1"/>
</dbReference>
<accession>A0A7S7SI97</accession>
<organism evidence="2 3">
    <name type="scientific">Paludibaculum fermentans</name>
    <dbReference type="NCBI Taxonomy" id="1473598"/>
    <lineage>
        <taxon>Bacteria</taxon>
        <taxon>Pseudomonadati</taxon>
        <taxon>Acidobacteriota</taxon>
        <taxon>Terriglobia</taxon>
        <taxon>Bryobacterales</taxon>
        <taxon>Bryobacteraceae</taxon>
        <taxon>Paludibaculum</taxon>
    </lineage>
</organism>
<dbReference type="EMBL" id="CP063849">
    <property type="protein sequence ID" value="QOY85839.1"/>
    <property type="molecule type" value="Genomic_DNA"/>
</dbReference>
<evidence type="ECO:0000313" key="2">
    <source>
        <dbReference type="EMBL" id="QOY85839.1"/>
    </source>
</evidence>
<gene>
    <name evidence="2" type="ORF">IRI77_23860</name>
</gene>
<evidence type="ECO:0000313" key="3">
    <source>
        <dbReference type="Proteomes" id="UP000593892"/>
    </source>
</evidence>
<dbReference type="Proteomes" id="UP000593892">
    <property type="component" value="Chromosome"/>
</dbReference>
<reference evidence="2 3" key="1">
    <citation type="submission" date="2020-10" db="EMBL/GenBank/DDBJ databases">
        <title>Complete genome sequence of Paludibaculum fermentans P105T, a facultatively anaerobic acidobacterium capable of dissimilatory Fe(III) reduction.</title>
        <authorList>
            <person name="Dedysh S.N."/>
            <person name="Beletsky A.V."/>
            <person name="Kulichevskaya I.S."/>
            <person name="Mardanov A.V."/>
            <person name="Ravin N.V."/>
        </authorList>
    </citation>
    <scope>NUCLEOTIDE SEQUENCE [LARGE SCALE GENOMIC DNA]</scope>
    <source>
        <strain evidence="2 3">P105</strain>
    </source>
</reference>
<keyword evidence="3" id="KW-1185">Reference proteome</keyword>
<proteinExistence type="predicted"/>
<dbReference type="AlphaFoldDB" id="A0A7S7SI97"/>
<keyword evidence="1" id="KW-0732">Signal</keyword>
<dbReference type="KEGG" id="pfer:IRI77_23860"/>
<sequence>MRRRSLFALPALLPAAMAAPKTPAFAEKISAFGLQWDVIAAADWKVSASELELVVPRPQEANPRRPVQFALAQTEPIAKFTLETEVKRKPGKGSLVLVYAWQKDGYFDYVHLSNDSPEKVEVHNGIFHCFNGDRVRISPTKGPGTLMTDDWQKVKITYDASKGLVECWVNGQTSPALKGIDLSLGAGRIGLGSFFDTGSFRNFKLTKG</sequence>
<feature type="signal peptide" evidence="1">
    <location>
        <begin position="1"/>
        <end position="26"/>
    </location>
</feature>
<protein>
    <recommendedName>
        <fullName evidence="4">3-keto-disaccharide hydrolase domain-containing protein</fullName>
    </recommendedName>
</protein>
<dbReference type="InterPro" id="IPR013320">
    <property type="entry name" value="ConA-like_dom_sf"/>
</dbReference>
<dbReference type="Gene3D" id="2.60.120.560">
    <property type="entry name" value="Exo-inulinase, domain 1"/>
    <property type="match status" value="1"/>
</dbReference>
<name>A0A7S7SI97_PALFE</name>
<dbReference type="RefSeq" id="WP_194447509.1">
    <property type="nucleotide sequence ID" value="NZ_CP063849.1"/>
</dbReference>
<evidence type="ECO:0000256" key="1">
    <source>
        <dbReference type="SAM" id="SignalP"/>
    </source>
</evidence>
<feature type="chain" id="PRO_5032952200" description="3-keto-disaccharide hydrolase domain-containing protein" evidence="1">
    <location>
        <begin position="27"/>
        <end position="208"/>
    </location>
</feature>